<evidence type="ECO:0000256" key="1">
    <source>
        <dbReference type="SAM" id="MobiDB-lite"/>
    </source>
</evidence>
<dbReference type="HOGENOM" id="CLU_005726_1_0_1"/>
<organism evidence="2 3">
    <name type="scientific">Serendipita vermifera MAFF 305830</name>
    <dbReference type="NCBI Taxonomy" id="933852"/>
    <lineage>
        <taxon>Eukaryota</taxon>
        <taxon>Fungi</taxon>
        <taxon>Dikarya</taxon>
        <taxon>Basidiomycota</taxon>
        <taxon>Agaricomycotina</taxon>
        <taxon>Agaricomycetes</taxon>
        <taxon>Sebacinales</taxon>
        <taxon>Serendipitaceae</taxon>
        <taxon>Serendipita</taxon>
    </lineage>
</organism>
<accession>A0A0C3AR91</accession>
<protein>
    <submittedName>
        <fullName evidence="2">Uncharacterized protein</fullName>
    </submittedName>
</protein>
<dbReference type="OrthoDB" id="6511194at2759"/>
<keyword evidence="3" id="KW-1185">Reference proteome</keyword>
<feature type="compositionally biased region" description="Polar residues" evidence="1">
    <location>
        <begin position="214"/>
        <end position="230"/>
    </location>
</feature>
<dbReference type="Proteomes" id="UP000054097">
    <property type="component" value="Unassembled WGS sequence"/>
</dbReference>
<dbReference type="PANTHER" id="PTHR35871:SF1">
    <property type="entry name" value="CXC1-LIKE CYSTEINE CLUSTER ASSOCIATED WITH KDZ TRANSPOSASES DOMAIN-CONTAINING PROTEIN"/>
    <property type="match status" value="1"/>
</dbReference>
<dbReference type="Gene3D" id="3.30.420.10">
    <property type="entry name" value="Ribonuclease H-like superfamily/Ribonuclease H"/>
    <property type="match status" value="1"/>
</dbReference>
<name>A0A0C3AR91_SERVB</name>
<dbReference type="InterPro" id="IPR036397">
    <property type="entry name" value="RNaseH_sf"/>
</dbReference>
<dbReference type="PANTHER" id="PTHR35871">
    <property type="entry name" value="EXPRESSED PROTEIN"/>
    <property type="match status" value="1"/>
</dbReference>
<evidence type="ECO:0000313" key="2">
    <source>
        <dbReference type="EMBL" id="KIM21786.1"/>
    </source>
</evidence>
<feature type="region of interest" description="Disordered" evidence="1">
    <location>
        <begin position="214"/>
        <end position="260"/>
    </location>
</feature>
<dbReference type="AlphaFoldDB" id="A0A0C3AR91"/>
<proteinExistence type="predicted"/>
<reference evidence="3" key="2">
    <citation type="submission" date="2015-01" db="EMBL/GenBank/DDBJ databases">
        <title>Evolutionary Origins and Diversification of the Mycorrhizal Mutualists.</title>
        <authorList>
            <consortium name="DOE Joint Genome Institute"/>
            <consortium name="Mycorrhizal Genomics Consortium"/>
            <person name="Kohler A."/>
            <person name="Kuo A."/>
            <person name="Nagy L.G."/>
            <person name="Floudas D."/>
            <person name="Copeland A."/>
            <person name="Barry K.W."/>
            <person name="Cichocki N."/>
            <person name="Veneault-Fourrey C."/>
            <person name="LaButti K."/>
            <person name="Lindquist E.A."/>
            <person name="Lipzen A."/>
            <person name="Lundell T."/>
            <person name="Morin E."/>
            <person name="Murat C."/>
            <person name="Riley R."/>
            <person name="Ohm R."/>
            <person name="Sun H."/>
            <person name="Tunlid A."/>
            <person name="Henrissat B."/>
            <person name="Grigoriev I.V."/>
            <person name="Hibbett D.S."/>
            <person name="Martin F."/>
        </authorList>
    </citation>
    <scope>NUCLEOTIDE SEQUENCE [LARGE SCALE GENOMIC DNA]</scope>
    <source>
        <strain evidence="3">MAFF 305830</strain>
    </source>
</reference>
<dbReference type="GO" id="GO:0003676">
    <property type="term" value="F:nucleic acid binding"/>
    <property type="evidence" value="ECO:0007669"/>
    <property type="project" value="InterPro"/>
</dbReference>
<reference evidence="2 3" key="1">
    <citation type="submission" date="2014-04" db="EMBL/GenBank/DDBJ databases">
        <authorList>
            <consortium name="DOE Joint Genome Institute"/>
            <person name="Kuo A."/>
            <person name="Zuccaro A."/>
            <person name="Kohler A."/>
            <person name="Nagy L.G."/>
            <person name="Floudas D."/>
            <person name="Copeland A."/>
            <person name="Barry K.W."/>
            <person name="Cichocki N."/>
            <person name="Veneault-Fourrey C."/>
            <person name="LaButti K."/>
            <person name="Lindquist E.A."/>
            <person name="Lipzen A."/>
            <person name="Lundell T."/>
            <person name="Morin E."/>
            <person name="Murat C."/>
            <person name="Sun H."/>
            <person name="Tunlid A."/>
            <person name="Henrissat B."/>
            <person name="Grigoriev I.V."/>
            <person name="Hibbett D.S."/>
            <person name="Martin F."/>
            <person name="Nordberg H.P."/>
            <person name="Cantor M.N."/>
            <person name="Hua S.X."/>
        </authorList>
    </citation>
    <scope>NUCLEOTIDE SEQUENCE [LARGE SCALE GENOMIC DNA]</scope>
    <source>
        <strain evidence="2 3">MAFF 305830</strain>
    </source>
</reference>
<evidence type="ECO:0000313" key="3">
    <source>
        <dbReference type="Proteomes" id="UP000054097"/>
    </source>
</evidence>
<feature type="region of interest" description="Disordered" evidence="1">
    <location>
        <begin position="94"/>
        <end position="128"/>
    </location>
</feature>
<dbReference type="EMBL" id="KN824371">
    <property type="protein sequence ID" value="KIM21786.1"/>
    <property type="molecule type" value="Genomic_DNA"/>
</dbReference>
<gene>
    <name evidence="2" type="ORF">M408DRAFT_333232</name>
</gene>
<sequence>MPRRKRLVKERLCNLLKYNHTQAEPLTSSSDEPFKNFISINEPPDEDASVSSASHGSVEMLPVDDIQPLELEDFAQKMRTYFMKWSMKMRREKEEGKRAQNYTGKAARTIRHHKQRGKEAAKKNGSTLDNFFLHKQKKAPPERTPTLVNTETSTLAATEVVALEDSSIGWNSNTNEVHINVDPVAIGGELLSNDAESIEEEPEEVLMQAVINSEHQSSSFRDSEATTNDSPDNHVPEVAQHQSPTVLHPNDAEGEDPDDIHQDLWKDHQLMVSVEKRLTQAEREHHNKMEKLLGARLVAMKSLIHFYTSEDYQLTWRQASMMAATGAGKGTWFARRLRQWIMAYIRGNFTYDSLPHTRYGMFKTSLLDDEDLSQRIQQHLQALDRNFKAQDVVDFVTSPAMQGCLGVHRQKIGLRTARRWLKRTHRYGLPEKGMYIDGHERNDVVNYRQLFLQRMEERARRMPIFNTAVGDMSVVMPQLQNGEKLLILVTHDESTFYENDRKHQRWIPLDATAVPQPKGEGVSVMVSDFLSPICGRLKDEISEARIFFHCGKNGDGYFDNDDILKQTNEAIKLFERIYPTAQALFMFDNATTHQKRATDSLSALHMPKSCKIWRPGQPLMRDAILPNGAPQPLYWPVTHQEFPGHFKGMEQILKERGLWRSGLKAQCTTRFADCEDRTNCCCRRILYNQPDFVNQKSSLEELVESKGHLCDFYPKFHCELNFIEQYWGASKFRYRQAPPTDSLAEMEQTMRDCLDDVPLVQIQRYWNRSLRFMDAYRRGLTGKQAIWANKRYHGHRVLPESILEELCEKEIGP</sequence>